<protein>
    <submittedName>
        <fullName evidence="1">Uncharacterized protein</fullName>
    </submittedName>
</protein>
<reference evidence="1 2" key="1">
    <citation type="submission" date="2007-06" db="EMBL/GenBank/DDBJ databases">
        <title>The Genome Sequence of Coccidioides posadasii RMSCC_3488.</title>
        <authorList>
            <consortium name="Coccidioides Genome Resources Consortium"/>
            <consortium name="The Broad Institute Genome Sequencing Platform"/>
            <person name="Henn M.R."/>
            <person name="Sykes S."/>
            <person name="Young S."/>
            <person name="Jaffe D."/>
            <person name="Berlin A."/>
            <person name="Alvarez P."/>
            <person name="Butler J."/>
            <person name="Gnerre S."/>
            <person name="Grabherr M."/>
            <person name="Mauceli E."/>
            <person name="Brockman W."/>
            <person name="Kodira C."/>
            <person name="Alvarado L."/>
            <person name="Zeng Q."/>
            <person name="Crawford M."/>
            <person name="Antoine C."/>
            <person name="Devon K."/>
            <person name="Galgiani J."/>
            <person name="Orsborn K."/>
            <person name="Lewis M.L."/>
            <person name="Nusbaum C."/>
            <person name="Galagan J."/>
            <person name="Birren B."/>
        </authorList>
    </citation>
    <scope>NUCLEOTIDE SEQUENCE [LARGE SCALE GENOMIC DNA]</scope>
    <source>
        <strain evidence="1 2">RMSCC 3488</strain>
    </source>
</reference>
<reference evidence="2" key="2">
    <citation type="journal article" date="2009" name="Genome Res.">
        <title>Comparative genomic analyses of the human fungal pathogens Coccidioides and their relatives.</title>
        <authorList>
            <person name="Sharpton T.J."/>
            <person name="Stajich J.E."/>
            <person name="Rounsley S.D."/>
            <person name="Gardner M.J."/>
            <person name="Wortman J.R."/>
            <person name="Jordar V.S."/>
            <person name="Maiti R."/>
            <person name="Kodira C.D."/>
            <person name="Neafsey D.E."/>
            <person name="Zeng Q."/>
            <person name="Hung C.-Y."/>
            <person name="McMahan C."/>
            <person name="Muszewska A."/>
            <person name="Grynberg M."/>
            <person name="Mandel M.A."/>
            <person name="Kellner E.M."/>
            <person name="Barker B.M."/>
            <person name="Galgiani J.N."/>
            <person name="Orbach M.J."/>
            <person name="Kirkland T.N."/>
            <person name="Cole G.T."/>
            <person name="Henn M.R."/>
            <person name="Birren B.W."/>
            <person name="Taylor J.W."/>
        </authorList>
    </citation>
    <scope>NUCLEOTIDE SEQUENCE [LARGE SCALE GENOMIC DNA]</scope>
    <source>
        <strain evidence="2">RMSCC 3488</strain>
    </source>
</reference>
<dbReference type="VEuPathDB" id="FungiDB:CPAG_05986"/>
<name>A0A0J6ID88_COCPO</name>
<gene>
    <name evidence="1" type="ORF">CPAG_05986</name>
</gene>
<accession>A0A0J6ID88</accession>
<dbReference type="AlphaFoldDB" id="A0A0J6ID88"/>
<reference evidence="2" key="3">
    <citation type="journal article" date="2010" name="Genome Res.">
        <title>Population genomic sequencing of Coccidioides fungi reveals recent hybridization and transposon control.</title>
        <authorList>
            <person name="Neafsey D.E."/>
            <person name="Barker B.M."/>
            <person name="Sharpton T.J."/>
            <person name="Stajich J.E."/>
            <person name="Park D.J."/>
            <person name="Whiston E."/>
            <person name="Hung C.-Y."/>
            <person name="McMahan C."/>
            <person name="White J."/>
            <person name="Sykes S."/>
            <person name="Heiman D."/>
            <person name="Young S."/>
            <person name="Zeng Q."/>
            <person name="Abouelleil A."/>
            <person name="Aftuck L."/>
            <person name="Bessette D."/>
            <person name="Brown A."/>
            <person name="FitzGerald M."/>
            <person name="Lui A."/>
            <person name="Macdonald J.P."/>
            <person name="Priest M."/>
            <person name="Orbach M.J."/>
            <person name="Galgiani J.N."/>
            <person name="Kirkland T.N."/>
            <person name="Cole G.T."/>
            <person name="Birren B.W."/>
            <person name="Henn M.R."/>
            <person name="Taylor J.W."/>
            <person name="Rounsley S.D."/>
        </authorList>
    </citation>
    <scope>NUCLEOTIDE SEQUENCE [LARGE SCALE GENOMIC DNA]</scope>
    <source>
        <strain evidence="2">RMSCC 3488</strain>
    </source>
</reference>
<dbReference type="EMBL" id="DS268111">
    <property type="protein sequence ID" value="KMM69672.1"/>
    <property type="molecule type" value="Genomic_DNA"/>
</dbReference>
<sequence length="135" mass="15070">MASEIFHEINVTLGQGISCSELPAQSIQDGPMQFAEIWKDTILFLDEFCVMLPSGGSVSPIVMPLEQWKDLSTHLRLGWFVNSAVSLGLKACVHARPVRQHGFQSMISLRISLNLGDGERTPFKENRSYICCKMV</sequence>
<organism evidence="1 2">
    <name type="scientific">Coccidioides posadasii RMSCC 3488</name>
    <dbReference type="NCBI Taxonomy" id="454284"/>
    <lineage>
        <taxon>Eukaryota</taxon>
        <taxon>Fungi</taxon>
        <taxon>Dikarya</taxon>
        <taxon>Ascomycota</taxon>
        <taxon>Pezizomycotina</taxon>
        <taxon>Eurotiomycetes</taxon>
        <taxon>Eurotiomycetidae</taxon>
        <taxon>Onygenales</taxon>
        <taxon>Onygenaceae</taxon>
        <taxon>Coccidioides</taxon>
    </lineage>
</organism>
<evidence type="ECO:0000313" key="2">
    <source>
        <dbReference type="Proteomes" id="UP000054567"/>
    </source>
</evidence>
<evidence type="ECO:0000313" key="1">
    <source>
        <dbReference type="EMBL" id="KMM69672.1"/>
    </source>
</evidence>
<proteinExistence type="predicted"/>
<dbReference type="Proteomes" id="UP000054567">
    <property type="component" value="Unassembled WGS sequence"/>
</dbReference>